<accession>W1TLN1</accession>
<comment type="caution">
    <text evidence="1">The sequence shown here is derived from an EMBL/GenBank/DDBJ whole genome shotgun (WGS) entry which is preliminary data.</text>
</comment>
<protein>
    <submittedName>
        <fullName evidence="1">Uncharacterized protein</fullName>
    </submittedName>
</protein>
<gene>
    <name evidence="1" type="ORF">Q615_SPAC00137G0096</name>
</gene>
<sequence length="147" mass="17180">MSNTRKFLKEFIRYNLSIRGFAVMNQGNYLKATKGKEKFRILPVTRTIPIDSETTTVEANYDSVKKFQKYHNEKYIDCIAYGISKVSDNEIKGLELFIIPIAEFEKYVQPDQKTGDVLSRASNHYHYNYAKYSHPINELIHSSWISK</sequence>
<evidence type="ECO:0000313" key="2">
    <source>
        <dbReference type="Proteomes" id="UP000018846"/>
    </source>
</evidence>
<organism evidence="1 2">
    <name type="scientific">Streptococcus anginosus DORA_7</name>
    <dbReference type="NCBI Taxonomy" id="1403946"/>
    <lineage>
        <taxon>Bacteria</taxon>
        <taxon>Bacillati</taxon>
        <taxon>Bacillota</taxon>
        <taxon>Bacilli</taxon>
        <taxon>Lactobacillales</taxon>
        <taxon>Streptococcaceae</taxon>
        <taxon>Streptococcus</taxon>
        <taxon>Streptococcus anginosus group</taxon>
    </lineage>
</organism>
<reference evidence="1 2" key="1">
    <citation type="submission" date="2013-12" db="EMBL/GenBank/DDBJ databases">
        <title>A Varibaculum cambriense genome reconstructed from a premature infant gut community with otherwise low bacterial novelty that shifts toward anaerobic metabolism during the third week of life.</title>
        <authorList>
            <person name="Brown C.T."/>
            <person name="Sharon I."/>
            <person name="Thomas B.C."/>
            <person name="Castelle C.J."/>
            <person name="Morowitz M.J."/>
            <person name="Banfield J.F."/>
        </authorList>
    </citation>
    <scope>NUCLEOTIDE SEQUENCE [LARGE SCALE GENOMIC DNA]</scope>
    <source>
        <strain evidence="2">DORA_7</strain>
    </source>
</reference>
<dbReference type="PATRIC" id="fig|1403946.3.peg.2133"/>
<evidence type="ECO:0000313" key="1">
    <source>
        <dbReference type="EMBL" id="ETI82366.1"/>
    </source>
</evidence>
<dbReference type="AlphaFoldDB" id="W1TLN1"/>
<dbReference type="Proteomes" id="UP000018846">
    <property type="component" value="Unassembled WGS sequence"/>
</dbReference>
<name>W1TLN1_STRAP</name>
<dbReference type="EMBL" id="AZMF01000137">
    <property type="protein sequence ID" value="ETI82366.1"/>
    <property type="molecule type" value="Genomic_DNA"/>
</dbReference>
<proteinExistence type="predicted"/>